<keyword evidence="3 6" id="KW-0479">Metal-binding</keyword>
<evidence type="ECO:0000256" key="5">
    <source>
        <dbReference type="ARBA" id="ARBA00023004"/>
    </source>
</evidence>
<evidence type="ECO:0000256" key="7">
    <source>
        <dbReference type="SAM" id="MobiDB-lite"/>
    </source>
</evidence>
<evidence type="ECO:0000259" key="9">
    <source>
        <dbReference type="PROSITE" id="PS51007"/>
    </source>
</evidence>
<keyword evidence="4" id="KW-0249">Electron transport</keyword>
<dbReference type="InterPro" id="IPR009056">
    <property type="entry name" value="Cyt_c-like_dom"/>
</dbReference>
<name>A0A1B4VBR4_9GAMM</name>
<evidence type="ECO:0000256" key="2">
    <source>
        <dbReference type="ARBA" id="ARBA00022617"/>
    </source>
</evidence>
<evidence type="ECO:0000313" key="10">
    <source>
        <dbReference type="EMBL" id="BAU49974.1"/>
    </source>
</evidence>
<dbReference type="Gene3D" id="1.10.760.10">
    <property type="entry name" value="Cytochrome c-like domain"/>
    <property type="match status" value="1"/>
</dbReference>
<dbReference type="GO" id="GO:0020037">
    <property type="term" value="F:heme binding"/>
    <property type="evidence" value="ECO:0007669"/>
    <property type="project" value="InterPro"/>
</dbReference>
<evidence type="ECO:0000256" key="8">
    <source>
        <dbReference type="SAM" id="SignalP"/>
    </source>
</evidence>
<feature type="region of interest" description="Disordered" evidence="7">
    <location>
        <begin position="67"/>
        <end position="92"/>
    </location>
</feature>
<dbReference type="KEGG" id="sva:SVA_3438"/>
<dbReference type="Pfam" id="PF13442">
    <property type="entry name" value="Cytochrome_CBB3"/>
    <property type="match status" value="1"/>
</dbReference>
<dbReference type="EMBL" id="AP014936">
    <property type="protein sequence ID" value="BAU49974.1"/>
    <property type="molecule type" value="Genomic_DNA"/>
</dbReference>
<accession>A0A1B4VBR4</accession>
<sequence>MNQRYALCIVLIALAVLPLACGKKEEPAAPTSAAPASVAAPEPPVSIAALNRGAGLYQEHCAQCHGPEAQGHPDWQTPGVTAAPPLDGTGNDWKRSRAELVAAIRNGVKRDGAQVMPSWNGRLSDNEIDDIIAWFQALWPPEVYSQWRRKQATPKG</sequence>
<evidence type="ECO:0000256" key="3">
    <source>
        <dbReference type="ARBA" id="ARBA00022723"/>
    </source>
</evidence>
<evidence type="ECO:0000256" key="6">
    <source>
        <dbReference type="PROSITE-ProRule" id="PRU00433"/>
    </source>
</evidence>
<dbReference type="Proteomes" id="UP000218899">
    <property type="component" value="Chromosome"/>
</dbReference>
<dbReference type="RefSeq" id="WP_169924157.1">
    <property type="nucleotide sequence ID" value="NZ_AP014936.1"/>
</dbReference>
<evidence type="ECO:0000313" key="11">
    <source>
        <dbReference type="Proteomes" id="UP000218899"/>
    </source>
</evidence>
<dbReference type="GO" id="GO:0005506">
    <property type="term" value="F:iron ion binding"/>
    <property type="evidence" value="ECO:0007669"/>
    <property type="project" value="InterPro"/>
</dbReference>
<feature type="signal peptide" evidence="8">
    <location>
        <begin position="1"/>
        <end position="20"/>
    </location>
</feature>
<evidence type="ECO:0000256" key="1">
    <source>
        <dbReference type="ARBA" id="ARBA00022448"/>
    </source>
</evidence>
<feature type="chain" id="PRO_5008571476" evidence="8">
    <location>
        <begin position="21"/>
        <end position="156"/>
    </location>
</feature>
<keyword evidence="8" id="KW-0732">Signal</keyword>
<feature type="domain" description="Cytochrome c" evidence="9">
    <location>
        <begin position="48"/>
        <end position="139"/>
    </location>
</feature>
<keyword evidence="1" id="KW-0813">Transport</keyword>
<dbReference type="SUPFAM" id="SSF46626">
    <property type="entry name" value="Cytochrome c"/>
    <property type="match status" value="1"/>
</dbReference>
<proteinExistence type="predicted"/>
<gene>
    <name evidence="10" type="ORF">SVA_3438</name>
</gene>
<organism evidence="10 11">
    <name type="scientific">Sulfurifustis variabilis</name>
    <dbReference type="NCBI Taxonomy" id="1675686"/>
    <lineage>
        <taxon>Bacteria</taxon>
        <taxon>Pseudomonadati</taxon>
        <taxon>Pseudomonadota</taxon>
        <taxon>Gammaproteobacteria</taxon>
        <taxon>Acidiferrobacterales</taxon>
        <taxon>Acidiferrobacteraceae</taxon>
        <taxon>Sulfurifustis</taxon>
    </lineage>
</organism>
<dbReference type="PROSITE" id="PS51007">
    <property type="entry name" value="CYTC"/>
    <property type="match status" value="1"/>
</dbReference>
<dbReference type="PANTHER" id="PTHR33751:SF1">
    <property type="entry name" value="CBB3-TYPE CYTOCHROME C OXIDASE SUBUNIT FIXP"/>
    <property type="match status" value="1"/>
</dbReference>
<dbReference type="InterPro" id="IPR050597">
    <property type="entry name" value="Cytochrome_c_Oxidase_Subunit"/>
</dbReference>
<keyword evidence="5 6" id="KW-0408">Iron</keyword>
<reference evidence="10 11" key="1">
    <citation type="submission" date="2015-08" db="EMBL/GenBank/DDBJ databases">
        <title>Complete genome sequence of Sulfurifustis variabilis.</title>
        <authorList>
            <person name="Miura A."/>
            <person name="Kojima H."/>
            <person name="Fukui M."/>
        </authorList>
    </citation>
    <scope>NUCLEOTIDE SEQUENCE [LARGE SCALE GENOMIC DNA]</scope>
    <source>
        <strain evidence="11">skN76</strain>
    </source>
</reference>
<dbReference type="AlphaFoldDB" id="A0A1B4VBR4"/>
<keyword evidence="2 6" id="KW-0349">Heme</keyword>
<dbReference type="PRINTS" id="PR00605">
    <property type="entry name" value="CYTCHROMECIC"/>
</dbReference>
<evidence type="ECO:0000256" key="4">
    <source>
        <dbReference type="ARBA" id="ARBA00022982"/>
    </source>
</evidence>
<protein>
    <submittedName>
        <fullName evidence="10">Cytochrome C</fullName>
    </submittedName>
</protein>
<dbReference type="InterPro" id="IPR008168">
    <property type="entry name" value="Cyt_C_IC"/>
</dbReference>
<dbReference type="PANTHER" id="PTHR33751">
    <property type="entry name" value="CBB3-TYPE CYTOCHROME C OXIDASE SUBUNIT FIXP"/>
    <property type="match status" value="1"/>
</dbReference>
<dbReference type="InterPro" id="IPR036909">
    <property type="entry name" value="Cyt_c-like_dom_sf"/>
</dbReference>
<dbReference type="GO" id="GO:0009055">
    <property type="term" value="F:electron transfer activity"/>
    <property type="evidence" value="ECO:0007669"/>
    <property type="project" value="InterPro"/>
</dbReference>
<keyword evidence="11" id="KW-1185">Reference proteome</keyword>